<protein>
    <submittedName>
        <fullName evidence="1">Uncharacterized protein</fullName>
    </submittedName>
</protein>
<dbReference type="Proteomes" id="UP000034681">
    <property type="component" value="Unassembled WGS sequence"/>
</dbReference>
<dbReference type="AlphaFoldDB" id="A0A0M2PUD8"/>
<reference evidence="1" key="1">
    <citation type="submission" date="2012-04" db="EMBL/GenBank/DDBJ databases">
        <authorList>
            <person name="Borisov I.G."/>
            <person name="Ivanikova N.V."/>
            <person name="Pinevich A.V."/>
        </authorList>
    </citation>
    <scope>NUCLEOTIDE SEQUENCE</scope>
    <source>
        <strain evidence="1">CALU 1027</strain>
    </source>
</reference>
<accession>A0A0M2PUD8</accession>
<evidence type="ECO:0000313" key="2">
    <source>
        <dbReference type="Proteomes" id="UP000034681"/>
    </source>
</evidence>
<keyword evidence="2" id="KW-1185">Reference proteome</keyword>
<organism evidence="1 2">
    <name type="scientific">Prochlorothrix hollandica PCC 9006 = CALU 1027</name>
    <dbReference type="NCBI Taxonomy" id="317619"/>
    <lineage>
        <taxon>Bacteria</taxon>
        <taxon>Bacillati</taxon>
        <taxon>Cyanobacteriota</taxon>
        <taxon>Cyanophyceae</taxon>
        <taxon>Prochlorotrichales</taxon>
        <taxon>Prochlorotrichaceae</taxon>
        <taxon>Prochlorothrix</taxon>
    </lineage>
</organism>
<comment type="caution">
    <text evidence="1">The sequence shown here is derived from an EMBL/GenBank/DDBJ whole genome shotgun (WGS) entry which is preliminary data.</text>
</comment>
<proteinExistence type="predicted"/>
<gene>
    <name evidence="1" type="ORF">PROH_20460</name>
</gene>
<dbReference type="OrthoDB" id="426986at2"/>
<dbReference type="Pfam" id="PF23856">
    <property type="entry name" value="DUF7219"/>
    <property type="match status" value="1"/>
</dbReference>
<dbReference type="InterPro" id="IPR055643">
    <property type="entry name" value="DUF7219"/>
</dbReference>
<sequence>MTPRHSYRGQFTPQNLAFNANLQEFSQQIGYICALETSGKLPPHEAYKRVKKLYKQLRDSKKALGIGDGDSSTNLED</sequence>
<dbReference type="STRING" id="317619.GCA_000332315_03716"/>
<name>A0A0M2PUD8_PROHO</name>
<evidence type="ECO:0000313" key="1">
    <source>
        <dbReference type="EMBL" id="KKI98263.1"/>
    </source>
</evidence>
<dbReference type="EMBL" id="AJTX02000010">
    <property type="protein sequence ID" value="KKI98263.1"/>
    <property type="molecule type" value="Genomic_DNA"/>
</dbReference>